<dbReference type="InterPro" id="IPR027417">
    <property type="entry name" value="P-loop_NTPase"/>
</dbReference>
<dbReference type="Proteomes" id="UP000295578">
    <property type="component" value="Unassembled WGS sequence"/>
</dbReference>
<evidence type="ECO:0000313" key="7">
    <source>
        <dbReference type="Proteomes" id="UP000295578"/>
    </source>
</evidence>
<feature type="domain" description="ABC transporter" evidence="5">
    <location>
        <begin position="33"/>
        <end position="271"/>
    </location>
</feature>
<dbReference type="GO" id="GO:0055085">
    <property type="term" value="P:transmembrane transport"/>
    <property type="evidence" value="ECO:0007669"/>
    <property type="project" value="UniProtKB-ARBA"/>
</dbReference>
<gene>
    <name evidence="6" type="ORF">E1293_18790</name>
</gene>
<dbReference type="PROSITE" id="PS00211">
    <property type="entry name" value="ABC_TRANSPORTER_1"/>
    <property type="match status" value="1"/>
</dbReference>
<dbReference type="CDD" id="cd03257">
    <property type="entry name" value="ABC_NikE_OppD_transporters"/>
    <property type="match status" value="1"/>
</dbReference>
<dbReference type="Gene3D" id="3.40.50.300">
    <property type="entry name" value="P-loop containing nucleotide triphosphate hydrolases"/>
    <property type="match status" value="1"/>
</dbReference>
<dbReference type="InterPro" id="IPR003593">
    <property type="entry name" value="AAA+_ATPase"/>
</dbReference>
<evidence type="ECO:0000256" key="2">
    <source>
        <dbReference type="ARBA" id="ARBA00022448"/>
    </source>
</evidence>
<keyword evidence="4 6" id="KW-0067">ATP-binding</keyword>
<evidence type="ECO:0000259" key="5">
    <source>
        <dbReference type="PROSITE" id="PS50893"/>
    </source>
</evidence>
<comment type="similarity">
    <text evidence="1">Belongs to the ABC transporter superfamily.</text>
</comment>
<name>A0A4R5B8K0_9ACTN</name>
<evidence type="ECO:0000313" key="6">
    <source>
        <dbReference type="EMBL" id="TDD81319.1"/>
    </source>
</evidence>
<sequence>MTSWRRRRPMTKLDLAKPDEVLGVTGLAKHFPVRSGPLRLRTGSVHAVDGVDFSLRAGRTLGLVGESGCGKTTTGRMVVRLLEPTAGQIVVAGRDVTRVRGADLRALRRDLQLVFQDPYASLSPRMTVHDIIAEPLRVQGRYEDGGPERVAELLDMVRLAPSHARRYAHEFSGGQRQRIGIARALALGPKVLVLDEPVSALDVSIQAQVVNTLRELQRELGVAYLFISHDLSVVRHVSHEIAVMYLGTIVERGTRDEIFRTPSHPYTQALLSAVPRSRPGGHERIMLTGDVPSPIDPPSGCRFRTRCWKAQDICATETPPLVEHEGVGHPAACHFAEPADVLTTA</sequence>
<proteinExistence type="inferred from homology"/>
<comment type="caution">
    <text evidence="6">The sequence shown here is derived from an EMBL/GenBank/DDBJ whole genome shotgun (WGS) entry which is preliminary data.</text>
</comment>
<dbReference type="AlphaFoldDB" id="A0A4R5B8K0"/>
<dbReference type="InterPro" id="IPR013563">
    <property type="entry name" value="Oligopep_ABC_C"/>
</dbReference>
<dbReference type="PANTHER" id="PTHR43776:SF7">
    <property type="entry name" value="D,D-DIPEPTIDE TRANSPORT ATP-BINDING PROTEIN DDPF-RELATED"/>
    <property type="match status" value="1"/>
</dbReference>
<keyword evidence="3" id="KW-0547">Nucleotide-binding</keyword>
<dbReference type="FunFam" id="3.40.50.300:FF:000016">
    <property type="entry name" value="Oligopeptide ABC transporter ATP-binding component"/>
    <property type="match status" value="1"/>
</dbReference>
<accession>A0A4R5B8K0</accession>
<dbReference type="InterPro" id="IPR050319">
    <property type="entry name" value="ABC_transp_ATP-bind"/>
</dbReference>
<dbReference type="PANTHER" id="PTHR43776">
    <property type="entry name" value="TRANSPORT ATP-BINDING PROTEIN"/>
    <property type="match status" value="1"/>
</dbReference>
<evidence type="ECO:0000256" key="3">
    <source>
        <dbReference type="ARBA" id="ARBA00022741"/>
    </source>
</evidence>
<evidence type="ECO:0000256" key="4">
    <source>
        <dbReference type="ARBA" id="ARBA00022840"/>
    </source>
</evidence>
<dbReference type="NCBIfam" id="TIGR01727">
    <property type="entry name" value="oligo_HPY"/>
    <property type="match status" value="1"/>
</dbReference>
<dbReference type="EMBL" id="SMKY01000079">
    <property type="protein sequence ID" value="TDD81319.1"/>
    <property type="molecule type" value="Genomic_DNA"/>
</dbReference>
<dbReference type="OrthoDB" id="2986442at2"/>
<protein>
    <submittedName>
        <fullName evidence="6">ATP-binding cassette domain-containing protein</fullName>
    </submittedName>
</protein>
<dbReference type="GO" id="GO:0005524">
    <property type="term" value="F:ATP binding"/>
    <property type="evidence" value="ECO:0007669"/>
    <property type="project" value="UniProtKB-KW"/>
</dbReference>
<keyword evidence="7" id="KW-1185">Reference proteome</keyword>
<evidence type="ECO:0000256" key="1">
    <source>
        <dbReference type="ARBA" id="ARBA00005417"/>
    </source>
</evidence>
<dbReference type="Pfam" id="PF08352">
    <property type="entry name" value="oligo_HPY"/>
    <property type="match status" value="1"/>
</dbReference>
<dbReference type="SMART" id="SM00382">
    <property type="entry name" value="AAA"/>
    <property type="match status" value="1"/>
</dbReference>
<dbReference type="InterPro" id="IPR017871">
    <property type="entry name" value="ABC_transporter-like_CS"/>
</dbReference>
<dbReference type="GO" id="GO:0015833">
    <property type="term" value="P:peptide transport"/>
    <property type="evidence" value="ECO:0007669"/>
    <property type="project" value="InterPro"/>
</dbReference>
<dbReference type="GO" id="GO:0016887">
    <property type="term" value="F:ATP hydrolysis activity"/>
    <property type="evidence" value="ECO:0007669"/>
    <property type="project" value="InterPro"/>
</dbReference>
<dbReference type="Pfam" id="PF00005">
    <property type="entry name" value="ABC_tran"/>
    <property type="match status" value="1"/>
</dbReference>
<keyword evidence="2" id="KW-0813">Transport</keyword>
<dbReference type="SUPFAM" id="SSF52540">
    <property type="entry name" value="P-loop containing nucleoside triphosphate hydrolases"/>
    <property type="match status" value="1"/>
</dbReference>
<dbReference type="InterPro" id="IPR003439">
    <property type="entry name" value="ABC_transporter-like_ATP-bd"/>
</dbReference>
<organism evidence="6 7">
    <name type="scientific">Actinomadura darangshiensis</name>
    <dbReference type="NCBI Taxonomy" id="705336"/>
    <lineage>
        <taxon>Bacteria</taxon>
        <taxon>Bacillati</taxon>
        <taxon>Actinomycetota</taxon>
        <taxon>Actinomycetes</taxon>
        <taxon>Streptosporangiales</taxon>
        <taxon>Thermomonosporaceae</taxon>
        <taxon>Actinomadura</taxon>
    </lineage>
</organism>
<reference evidence="6 7" key="1">
    <citation type="submission" date="2019-03" db="EMBL/GenBank/DDBJ databases">
        <title>Draft genome sequences of novel Actinobacteria.</title>
        <authorList>
            <person name="Sahin N."/>
            <person name="Ay H."/>
            <person name="Saygin H."/>
        </authorList>
    </citation>
    <scope>NUCLEOTIDE SEQUENCE [LARGE SCALE GENOMIC DNA]</scope>
    <source>
        <strain evidence="6 7">DSM 45941</strain>
    </source>
</reference>
<dbReference type="PROSITE" id="PS50893">
    <property type="entry name" value="ABC_TRANSPORTER_2"/>
    <property type="match status" value="1"/>
</dbReference>